<dbReference type="EMBL" id="LKBA01000006">
    <property type="protein sequence ID" value="KPN63474.1"/>
    <property type="molecule type" value="Genomic_DNA"/>
</dbReference>
<evidence type="ECO:0000313" key="2">
    <source>
        <dbReference type="Proteomes" id="UP000050471"/>
    </source>
</evidence>
<dbReference type="AlphaFoldDB" id="A0A0P7JQ51"/>
<dbReference type="OrthoDB" id="9759295at2"/>
<proteinExistence type="predicted"/>
<reference evidence="1 2" key="1">
    <citation type="submission" date="2015-09" db="EMBL/GenBank/DDBJ databases">
        <title>Draft genome sequence of Aliiroseovarius crassostreae CV919-312TSm, the causative agent of Roseovarius Oyster Disease (formerly Juvenile Oyster Disease).</title>
        <authorList>
            <person name="Kessner L."/>
            <person name="Spinard E."/>
            <person name="Nelson D."/>
        </authorList>
    </citation>
    <scope>NUCLEOTIDE SEQUENCE [LARGE SCALE GENOMIC DNA]</scope>
    <source>
        <strain evidence="1 2">CV919-312</strain>
    </source>
</reference>
<dbReference type="STRING" id="154981.AKJ29_12555"/>
<evidence type="ECO:0000313" key="1">
    <source>
        <dbReference type="EMBL" id="KPN63474.1"/>
    </source>
</evidence>
<protein>
    <recommendedName>
        <fullName evidence="3">Hedgehog/Intein (Hint) domain-containing protein</fullName>
    </recommendedName>
</protein>
<comment type="caution">
    <text evidence="1">The sequence shown here is derived from an EMBL/GenBank/DDBJ whole genome shotgun (WGS) entry which is preliminary data.</text>
</comment>
<name>A0A0P7JQ51_9RHOB</name>
<organism evidence="1 2">
    <name type="scientific">Aliiroseovarius crassostreae</name>
    <dbReference type="NCBI Taxonomy" id="154981"/>
    <lineage>
        <taxon>Bacteria</taxon>
        <taxon>Pseudomonadati</taxon>
        <taxon>Pseudomonadota</taxon>
        <taxon>Alphaproteobacteria</taxon>
        <taxon>Rhodobacterales</taxon>
        <taxon>Paracoccaceae</taxon>
        <taxon>Aliiroseovarius</taxon>
    </lineage>
</organism>
<sequence length="181" mass="18419">MTLTADGRLLIGQAQATGPTNVRSNTASVVVETSLFSEDAISLTGISAEVTAGATLASATDLTITADTVTLGADALAAAGMDADGNLRTTGDLSVTTGILAATDASLAAAGDASLTIDEILNMPRTHQVLQVTGVGTWICPKVRQNEIAPTCFMLGENHVEGGRLEPDPKVTLPTGLEDIQ</sequence>
<accession>A0A0P7JQ51</accession>
<keyword evidence="2" id="KW-1185">Reference proteome</keyword>
<dbReference type="RefSeq" id="WP_055189854.1">
    <property type="nucleotide sequence ID" value="NZ_FPBS01000017.1"/>
</dbReference>
<evidence type="ECO:0008006" key="3">
    <source>
        <dbReference type="Google" id="ProtNLM"/>
    </source>
</evidence>
<dbReference type="Proteomes" id="UP000050471">
    <property type="component" value="Unassembled WGS sequence"/>
</dbReference>
<gene>
    <name evidence="1" type="ORF">AKJ29_12555</name>
</gene>